<gene>
    <name evidence="2" type="ORF">SCE1572_34580</name>
</gene>
<dbReference type="eggNOG" id="ENOG5032R4Q">
    <property type="taxonomic scope" value="Bacteria"/>
</dbReference>
<dbReference type="EMBL" id="CP003969">
    <property type="protein sequence ID" value="AGP39162.1"/>
    <property type="molecule type" value="Genomic_DNA"/>
</dbReference>
<keyword evidence="1" id="KW-1133">Transmembrane helix</keyword>
<dbReference type="HOGENOM" id="CLU_123210_0_0_7"/>
<dbReference type="AlphaFoldDB" id="S4Y0Y6"/>
<protein>
    <submittedName>
        <fullName evidence="2">Uncharacterized protein</fullName>
    </submittedName>
</protein>
<proteinExistence type="predicted"/>
<accession>S4Y0Y6</accession>
<keyword evidence="1" id="KW-0812">Transmembrane</keyword>
<dbReference type="Proteomes" id="UP000014803">
    <property type="component" value="Chromosome"/>
</dbReference>
<organism evidence="2 3">
    <name type="scientific">Sorangium cellulosum So0157-2</name>
    <dbReference type="NCBI Taxonomy" id="1254432"/>
    <lineage>
        <taxon>Bacteria</taxon>
        <taxon>Pseudomonadati</taxon>
        <taxon>Myxococcota</taxon>
        <taxon>Polyangia</taxon>
        <taxon>Polyangiales</taxon>
        <taxon>Polyangiaceae</taxon>
        <taxon>Sorangium</taxon>
    </lineage>
</organism>
<sequence length="180" mass="19787">MEVDEAVTRRVAAEGCPVCDGPLHRCDCDRKPRGALVAPAGEAFARRFSLCCRREGCRKRAMPPSVRFLGPRVYWGAVVILATIVALALRAAAKIRRRTGVPARTTRRWLGWWQGPFLRTGVFVSICARLIGADVGRVPASIVDRLEGTQTQQVRTMLELLAPLTTISVPYGSRFLRGSA</sequence>
<evidence type="ECO:0000313" key="2">
    <source>
        <dbReference type="EMBL" id="AGP39162.1"/>
    </source>
</evidence>
<evidence type="ECO:0000256" key="1">
    <source>
        <dbReference type="SAM" id="Phobius"/>
    </source>
</evidence>
<name>S4Y0Y6_SORCE</name>
<reference evidence="2 3" key="1">
    <citation type="journal article" date="2013" name="Sci. Rep.">
        <title>Extraordinary expansion of a Sorangium cellulosum genome from an alkaline milieu.</title>
        <authorList>
            <person name="Han K."/>
            <person name="Li Z.F."/>
            <person name="Peng R."/>
            <person name="Zhu L.P."/>
            <person name="Zhou T."/>
            <person name="Wang L.G."/>
            <person name="Li S.G."/>
            <person name="Zhang X.B."/>
            <person name="Hu W."/>
            <person name="Wu Z.H."/>
            <person name="Qin N."/>
            <person name="Li Y.Z."/>
        </authorList>
    </citation>
    <scope>NUCLEOTIDE SEQUENCE [LARGE SCALE GENOMIC DNA]</scope>
    <source>
        <strain evidence="2 3">So0157-2</strain>
    </source>
</reference>
<evidence type="ECO:0000313" key="3">
    <source>
        <dbReference type="Proteomes" id="UP000014803"/>
    </source>
</evidence>
<dbReference type="KEGG" id="scu:SCE1572_34580"/>
<keyword evidence="1" id="KW-0472">Membrane</keyword>
<feature type="transmembrane region" description="Helical" evidence="1">
    <location>
        <begin position="73"/>
        <end position="93"/>
    </location>
</feature>
<dbReference type="PATRIC" id="fig|1254432.3.peg.7835"/>